<dbReference type="Gene3D" id="3.30.300.30">
    <property type="match status" value="3"/>
</dbReference>
<dbReference type="NCBIfam" id="NF003417">
    <property type="entry name" value="PRK04813.1"/>
    <property type="match status" value="3"/>
</dbReference>
<dbReference type="NCBIfam" id="TIGR01720">
    <property type="entry name" value="NRPS-para261"/>
    <property type="match status" value="1"/>
</dbReference>
<dbReference type="EMBL" id="RJKE01000001">
    <property type="protein sequence ID" value="ROO89636.1"/>
    <property type="molecule type" value="Genomic_DNA"/>
</dbReference>
<dbReference type="InterPro" id="IPR001242">
    <property type="entry name" value="Condensation_dom"/>
</dbReference>
<dbReference type="CDD" id="cd19534">
    <property type="entry name" value="E_NRPS"/>
    <property type="match status" value="1"/>
</dbReference>
<evidence type="ECO:0000313" key="10">
    <source>
        <dbReference type="EMBL" id="ROO89636.1"/>
    </source>
</evidence>
<dbReference type="OrthoDB" id="3802848at2"/>
<dbReference type="InterPro" id="IPR010071">
    <property type="entry name" value="AA_adenyl_dom"/>
</dbReference>
<feature type="region of interest" description="Disordered" evidence="8">
    <location>
        <begin position="2606"/>
        <end position="2626"/>
    </location>
</feature>
<dbReference type="FunFam" id="2.30.38.10:FF:000001">
    <property type="entry name" value="Non-ribosomal peptide synthetase PvdI"/>
    <property type="match status" value="2"/>
</dbReference>
<dbReference type="GO" id="GO:0043041">
    <property type="term" value="P:amino acid activation for nonribosomal peptide biosynthetic process"/>
    <property type="evidence" value="ECO:0007669"/>
    <property type="project" value="TreeGrafter"/>
</dbReference>
<dbReference type="SUPFAM" id="SSF56801">
    <property type="entry name" value="Acetyl-CoA synthetase-like"/>
    <property type="match status" value="3"/>
</dbReference>
<evidence type="ECO:0000256" key="7">
    <source>
        <dbReference type="ARBA" id="ARBA00023194"/>
    </source>
</evidence>
<dbReference type="Gene3D" id="3.30.559.10">
    <property type="entry name" value="Chloramphenicol acetyltransferase-like domain"/>
    <property type="match status" value="4"/>
</dbReference>
<dbReference type="SUPFAM" id="SSF52777">
    <property type="entry name" value="CoA-dependent acyltransferases"/>
    <property type="match status" value="8"/>
</dbReference>
<organism evidence="10 11">
    <name type="scientific">Actinocorallia herbida</name>
    <dbReference type="NCBI Taxonomy" id="58109"/>
    <lineage>
        <taxon>Bacteria</taxon>
        <taxon>Bacillati</taxon>
        <taxon>Actinomycetota</taxon>
        <taxon>Actinomycetes</taxon>
        <taxon>Streptosporangiales</taxon>
        <taxon>Thermomonosporaceae</taxon>
        <taxon>Actinocorallia</taxon>
    </lineage>
</organism>
<dbReference type="InterPro" id="IPR045851">
    <property type="entry name" value="AMP-bd_C_sf"/>
</dbReference>
<proteinExistence type="inferred from homology"/>
<dbReference type="CDD" id="cd17643">
    <property type="entry name" value="A_NRPS_Cytc1-like"/>
    <property type="match status" value="1"/>
</dbReference>
<dbReference type="SUPFAM" id="SSF47336">
    <property type="entry name" value="ACP-like"/>
    <property type="match status" value="3"/>
</dbReference>
<dbReference type="InterPro" id="IPR036736">
    <property type="entry name" value="ACP-like_sf"/>
</dbReference>
<dbReference type="NCBIfam" id="TIGR01733">
    <property type="entry name" value="AA-adenyl-dom"/>
    <property type="match status" value="2"/>
</dbReference>
<reference evidence="10 11" key="1">
    <citation type="submission" date="2018-11" db="EMBL/GenBank/DDBJ databases">
        <title>Sequencing the genomes of 1000 actinobacteria strains.</title>
        <authorList>
            <person name="Klenk H.-P."/>
        </authorList>
    </citation>
    <scope>NUCLEOTIDE SEQUENCE [LARGE SCALE GENOMIC DNA]</scope>
    <source>
        <strain evidence="10 11">DSM 44254</strain>
    </source>
</reference>
<protein>
    <submittedName>
        <fullName evidence="10">Non-ribosomal peptide synthase protein (TIGR01720 family)/amino acid adenylation domain-containing protein</fullName>
    </submittedName>
</protein>
<dbReference type="Gene3D" id="3.30.559.30">
    <property type="entry name" value="Nonribosomal peptide synthetase, condensation domain"/>
    <property type="match status" value="4"/>
</dbReference>
<dbReference type="InterPro" id="IPR000873">
    <property type="entry name" value="AMP-dep_synth/lig_dom"/>
</dbReference>
<dbReference type="SMART" id="SM00823">
    <property type="entry name" value="PKS_PP"/>
    <property type="match status" value="3"/>
</dbReference>
<dbReference type="InterPro" id="IPR009081">
    <property type="entry name" value="PP-bd_ACP"/>
</dbReference>
<dbReference type="GO" id="GO:0016874">
    <property type="term" value="F:ligase activity"/>
    <property type="evidence" value="ECO:0007669"/>
    <property type="project" value="UniProtKB-KW"/>
</dbReference>
<dbReference type="Pfam" id="PF00550">
    <property type="entry name" value="PP-binding"/>
    <property type="match status" value="3"/>
</dbReference>
<dbReference type="Pfam" id="PF13193">
    <property type="entry name" value="AMP-binding_C"/>
    <property type="match status" value="3"/>
</dbReference>
<keyword evidence="7" id="KW-0045">Antibiotic biosynthesis</keyword>
<dbReference type="Pfam" id="PF00668">
    <property type="entry name" value="Condensation"/>
    <property type="match status" value="4"/>
</dbReference>
<dbReference type="InterPro" id="IPR020806">
    <property type="entry name" value="PKS_PP-bd"/>
</dbReference>
<dbReference type="RefSeq" id="WP_123668696.1">
    <property type="nucleotide sequence ID" value="NZ_RJKE01000001.1"/>
</dbReference>
<evidence type="ECO:0000256" key="3">
    <source>
        <dbReference type="ARBA" id="ARBA00022450"/>
    </source>
</evidence>
<keyword evidence="4" id="KW-0597">Phosphoprotein</keyword>
<evidence type="ECO:0000256" key="8">
    <source>
        <dbReference type="SAM" id="MobiDB-lite"/>
    </source>
</evidence>
<keyword evidence="11" id="KW-1185">Reference proteome</keyword>
<dbReference type="InterPro" id="IPR042099">
    <property type="entry name" value="ANL_N_sf"/>
</dbReference>
<dbReference type="PROSITE" id="PS00012">
    <property type="entry name" value="PHOSPHOPANTETHEINE"/>
    <property type="match status" value="3"/>
</dbReference>
<dbReference type="GO" id="GO:0017000">
    <property type="term" value="P:antibiotic biosynthetic process"/>
    <property type="evidence" value="ECO:0007669"/>
    <property type="project" value="UniProtKB-KW"/>
</dbReference>
<keyword evidence="3" id="KW-0596">Phosphopantetheine</keyword>
<dbReference type="Gene3D" id="3.40.50.12780">
    <property type="entry name" value="N-terminal domain of ligase-like"/>
    <property type="match status" value="2"/>
</dbReference>
<evidence type="ECO:0000256" key="2">
    <source>
        <dbReference type="ARBA" id="ARBA00006432"/>
    </source>
</evidence>
<dbReference type="PROSITE" id="PS50075">
    <property type="entry name" value="CARRIER"/>
    <property type="match status" value="3"/>
</dbReference>
<dbReference type="Pfam" id="PF00501">
    <property type="entry name" value="AMP-binding"/>
    <property type="match status" value="2"/>
</dbReference>
<comment type="cofactor">
    <cofactor evidence="1">
        <name>pantetheine 4'-phosphate</name>
        <dbReference type="ChEBI" id="CHEBI:47942"/>
    </cofactor>
</comment>
<comment type="caution">
    <text evidence="10">The sequence shown here is derived from an EMBL/GenBank/DDBJ whole genome shotgun (WGS) entry which is preliminary data.</text>
</comment>
<dbReference type="Proteomes" id="UP000272400">
    <property type="component" value="Unassembled WGS sequence"/>
</dbReference>
<dbReference type="CDD" id="cd19540">
    <property type="entry name" value="LCL_NRPS-like"/>
    <property type="match status" value="2"/>
</dbReference>
<dbReference type="FunFam" id="3.30.559.30:FF:000001">
    <property type="entry name" value="Non-ribosomal peptide synthetase"/>
    <property type="match status" value="2"/>
</dbReference>
<dbReference type="FunFam" id="1.10.1200.10:FF:000016">
    <property type="entry name" value="Non-ribosomal peptide synthase"/>
    <property type="match status" value="2"/>
</dbReference>
<dbReference type="FunFam" id="1.10.1200.10:FF:000005">
    <property type="entry name" value="Nonribosomal peptide synthetase 1"/>
    <property type="match status" value="1"/>
</dbReference>
<evidence type="ECO:0000256" key="5">
    <source>
        <dbReference type="ARBA" id="ARBA00022598"/>
    </source>
</evidence>
<name>A0A3N1D812_9ACTN</name>
<feature type="domain" description="Carrier" evidence="9">
    <location>
        <begin position="2625"/>
        <end position="2699"/>
    </location>
</feature>
<dbReference type="GO" id="GO:0031177">
    <property type="term" value="F:phosphopantetheine binding"/>
    <property type="evidence" value="ECO:0007669"/>
    <property type="project" value="InterPro"/>
</dbReference>
<dbReference type="InterPro" id="IPR025110">
    <property type="entry name" value="AMP-bd_C"/>
</dbReference>
<dbReference type="GO" id="GO:0008610">
    <property type="term" value="P:lipid biosynthetic process"/>
    <property type="evidence" value="ECO:0007669"/>
    <property type="project" value="UniProtKB-ARBA"/>
</dbReference>
<evidence type="ECO:0000256" key="1">
    <source>
        <dbReference type="ARBA" id="ARBA00001957"/>
    </source>
</evidence>
<comment type="similarity">
    <text evidence="2">Belongs to the ATP-dependent AMP-binding enzyme family.</text>
</comment>
<gene>
    <name evidence="10" type="ORF">EDD29_7338</name>
</gene>
<dbReference type="InterPro" id="IPR006162">
    <property type="entry name" value="Ppantetheine_attach_site"/>
</dbReference>
<dbReference type="GO" id="GO:0005829">
    <property type="term" value="C:cytosol"/>
    <property type="evidence" value="ECO:0007669"/>
    <property type="project" value="TreeGrafter"/>
</dbReference>
<evidence type="ECO:0000256" key="4">
    <source>
        <dbReference type="ARBA" id="ARBA00022553"/>
    </source>
</evidence>
<feature type="domain" description="Carrier" evidence="9">
    <location>
        <begin position="1547"/>
        <end position="1622"/>
    </location>
</feature>
<dbReference type="Gene3D" id="1.10.1200.10">
    <property type="entry name" value="ACP-like"/>
    <property type="match status" value="3"/>
</dbReference>
<keyword evidence="5" id="KW-0436">Ligase</keyword>
<dbReference type="PANTHER" id="PTHR45527:SF1">
    <property type="entry name" value="FATTY ACID SYNTHASE"/>
    <property type="match status" value="1"/>
</dbReference>
<feature type="domain" description="Carrier" evidence="9">
    <location>
        <begin position="926"/>
        <end position="1001"/>
    </location>
</feature>
<dbReference type="FunFam" id="3.30.300.30:FF:000010">
    <property type="entry name" value="Enterobactin synthetase component F"/>
    <property type="match status" value="1"/>
</dbReference>
<dbReference type="GO" id="GO:0072330">
    <property type="term" value="P:monocarboxylic acid biosynthetic process"/>
    <property type="evidence" value="ECO:0007669"/>
    <property type="project" value="UniProtKB-ARBA"/>
</dbReference>
<dbReference type="FunFam" id="3.40.50.980:FF:000002">
    <property type="entry name" value="Enterobactin synthetase component F"/>
    <property type="match status" value="1"/>
</dbReference>
<dbReference type="PANTHER" id="PTHR45527">
    <property type="entry name" value="NONRIBOSOMAL PEPTIDE SYNTHETASE"/>
    <property type="match status" value="1"/>
</dbReference>
<keyword evidence="6" id="KW-0677">Repeat</keyword>
<dbReference type="FunFam" id="3.40.50.12780:FF:000012">
    <property type="entry name" value="Non-ribosomal peptide synthetase"/>
    <property type="match status" value="1"/>
</dbReference>
<dbReference type="InterPro" id="IPR010060">
    <property type="entry name" value="NRPS_synth"/>
</dbReference>
<dbReference type="PROSITE" id="PS00455">
    <property type="entry name" value="AMP_BINDING"/>
    <property type="match status" value="2"/>
</dbReference>
<sequence length="3181" mass="338527">MDLSPAQFSMWAAQQLAPELPLKIGLYADLDGAFDPDTLCSVAARILSEIEALQVRIETVDGVPRQAPGHCLDNSVTRVNFAGESDPETAAQRWMRADLRAPLRLGADPLFRLALLTLGPGRAYFYVRSHHMALDGYGGQIIIRQATAAYAAVLRGEEPDIDFGSLADAVAGEIAYTSSERHARDRAYWTERFAEPPEVRSPSGRHDPVPPSIDFHRVGGLLTEDLSGPARALGTNVPGLLLAAAAAFTARTTGTDDVSLGVPVAARTTPVARRTPAMMSNVLPLRTRIDPALTVAEFVRSVTADAGALLRRQRYRYEELRRELGLAADPRPLYGPVVNILRLDKAITLPGTRLDLRVLALGPTQDLAVNVYDGFEGALRVDFDGNPALYTPESLASLRESFLAVLGALASAAPETPYGRLALGPEPEALIGPAEAEARTLASYVAEQAGLRPDAVAVETDDARLTYAELESAADRLARRLLDRGAGPGELVALALPRSAELITAIVAAGKTGAAYVPLDPAYPAERLRYMLDDCRPLLALALPEDVPALPAREWLSPGDVPSSPTEPVSYAARPDETAYVIYTSGSTGHPKGVLVTHRGLASLADHQRALNDVSPGDRVLSGSSPSFDASILELLLAFASGASLVLTPRGVNVGGELRDRLAGVTHAFFIPSVLASVPEGPLPELRAISVGGEACPPELIGRWAPGRVMLNAYGPTETTIVTAMGPLPDGEGAPIGRPVRGARHYVLDGSLRPSHVGVPGELYVGGAGVARGYLGRPGLTAERFVADPFAPGARMYRTGDLAVRRPDGVLDYLGRADAQVKVRGFRIELGEIETVLRRHPAVARGHVVVREDGGVRRLVAYVVPTESGDPGSASAALRGFLAAELPEHMVPAAFVMLAALPLTPSGKLDVRALPAPVFAAAASRAPRTAREEILAGIFAELLGLPEAGADADFFALGGDSLIAARLVARARAALGVELSVRDLFEHPTVAGLAAAASREAALPQLRRVEHAPLSQLSYAQRRLWFLNRLEGPAATYNMPVPLRLSGPLDTSALAAALADVVGRHETLRTTFPEVDGEPRQRVHPWESHGEGDPAFGELFRIAETVPEGLGESLRAEAVRGFDLESSVPLRASVFRVSPTEHVLLLVLHHIAGDGWSMAPLAADVIAAYTARAAGKAPEWDEPSVRYRDYAVWQESVFGSEDDPESLLSRQSDYWQRALAGLPDTLPLPVDHARPSVASYAGDTYRFTIDADLHTALNALARQAQASLFMVVQAALAALLTRLGAGTDIPLGSPVAGRSDAALDDVVGVFVNTLVLRSDTSGDPAFTELLARVRETDLAAYAHQDLPFERLVELLNPVRSLARHPLFQVMLTLQNNPPARVEVDGLAVAVEPVDAGVAKFDLEVQFEPGPDGTLLGSIEYATDLFGAATAARLGGWLRAVLAAVAADPSVRVEDLDLPGAAETRDAVRRRVARQADPRLVAYVVPAPGAVIDPAELLAFVREHLPESMVPSALTVLDALPLTANGKVDVKNLPRPDPSALATAVYRAPRSEPERILAEIFGELLGADRVGVDDDFFALGGNSLLAMRVTSRARTALAVELPVRALFETPTVAGLAGLLADAVPARPPLLPAERPSPIPLSYAQARLWFINRFEGPSATYNLPIALRLTGELSHEALRKALGDVVSRHESLRTVFPDTAGVPRQQILDPRTAVPALAVADATDAALPALLAEAAGRGFDIAAEPPLRAHLFRLSPTEHVALLVLHHIAGDGWSLAPLARDVVTAYAARAGGAEPGLRPLPVQYADYTLWQQELLGADDDPASLTARQLAYWTEALAGLPEELPLPADRPRPEQATYRGGTLRFTLPARLHAALSAFARETRTSEFMVARAAFAALLSRLSGATDVPVGSPIAGRTDAALDDLIGMFVNMLVLRTDTSGDPTFRELLARVRETDLAAYAHQDLPFERIVEALNPPRHLGRHPLFQHGLTFQNNPEASLDLDGFSARVEPLHAAVARFDLLLALSETFTPDGDPDGLVCELEYALDLYDPATARAFAARFALLLEAFLDAPDAPVASHSLLTPAERDVILDDWANGLLETLPPVPFPGAEPSAEAALAGPARGGTGGLRAVPRSPLREARSVVEVFEGWAARAPEAVAVSYEGEQVSYGELNRRANRLARLLIERGAGPERFVAVALPRSADLVAAILGVLKSGAAYVPIDPDYPAERIAYTVADSAPVLTVDEAVLADAEGLPDTDPGVALDPGHPAYVIYTSGSTGLPKGVVVPHANVLRLMSSTERWFSFGPDDVWTLFHSAAFDFSVWELWGALLYGGRLVVVPYAVSRSPEDFLGLLDRERVTVLNQTPSAFYQLMASDDGRPLALRYVVFGGEALELKRLADWYAHGRDALLVNMYGITETTVHVSYAALDPLTCATAPGSVIGTGIPDLRTYVLDARLRPVPPGVVGELYVAGAGLARGYLNRPALSAGRFVADPYGPEPGGRMYRSGDLARHLPDGTLDYLGRADHQVKIRGFRIELGEIEAALAALPEVADAAVVARDSRLVAYAVPANPEGPPLDVAALRAALGETLPSHMVPALFQILDRLPLTSNGKLDRGALPEPSAPERGAGRMPQGEAEETMAALFAEVLGVSGVGSDDAFFDLGGDSIVAIQLVARARQAGLVITAREVFQLRTVAALAAAARPAGADDAVEREEPGAGLGAVPPTPITAWLLERGGDLTAFQQSVLLRVPPGLDEARLVHALRAVIDHHDMLRARLEDGRLVVADPGSVDAAPLVRRVAGLDALDVEARAAAARLDPYRGVLVQAVWFDAGDAQGRLLVMGHHLAVDGVSWRILLPDLVTALVSDAPLAPVPTSFRRWAGKLTAEAADPGRAAELDTWLDLVEGPNPRLGARALDPVKDTAATTLAHTVEIGTDTTGPLLSDVTSAFHAGPDDVLLTGLSLAVGHWRRTRGGRGSGVLLDLEGHGREEVVPGVDLSRTVGWFTSLYPVRLDPGAADWQDVATGGAAAGRALKAVKEQLRKVPDNGIGFGLLRYLNEETAEELRDLPQAQIVFNYLGRVASSEDDWSPAPEELPPGEDPGMPVAHVLEINAVTEDRPDGPVLRVTLTWPQDVLASSDVRALADDLSTALHGLVEHVRMGDAGGFTASDLLVDLDQKEIDALQTAWRNR</sequence>
<evidence type="ECO:0000313" key="11">
    <source>
        <dbReference type="Proteomes" id="UP000272400"/>
    </source>
</evidence>
<dbReference type="InterPro" id="IPR020845">
    <property type="entry name" value="AMP-binding_CS"/>
</dbReference>
<dbReference type="InterPro" id="IPR023213">
    <property type="entry name" value="CAT-like_dom_sf"/>
</dbReference>
<evidence type="ECO:0000259" key="9">
    <source>
        <dbReference type="PROSITE" id="PS50075"/>
    </source>
</evidence>
<evidence type="ECO:0000256" key="6">
    <source>
        <dbReference type="ARBA" id="ARBA00022737"/>
    </source>
</evidence>
<accession>A0A3N1D812</accession>
<dbReference type="GO" id="GO:0044550">
    <property type="term" value="P:secondary metabolite biosynthetic process"/>
    <property type="evidence" value="ECO:0007669"/>
    <property type="project" value="UniProtKB-ARBA"/>
</dbReference>